<feature type="transmembrane region" description="Helical" evidence="7">
    <location>
        <begin position="437"/>
        <end position="456"/>
    </location>
</feature>
<feature type="transmembrane region" description="Helical" evidence="7">
    <location>
        <begin position="722"/>
        <end position="747"/>
    </location>
</feature>
<feature type="domain" description="ABC3 transporter permease C-terminal" evidence="8">
    <location>
        <begin position="266"/>
        <end position="383"/>
    </location>
</feature>
<accession>A0A2A9DQ96</accession>
<dbReference type="Proteomes" id="UP000221653">
    <property type="component" value="Unassembled WGS sequence"/>
</dbReference>
<feature type="transmembrane region" description="Helical" evidence="7">
    <location>
        <begin position="353"/>
        <end position="377"/>
    </location>
</feature>
<dbReference type="GO" id="GO:0022857">
    <property type="term" value="F:transmembrane transporter activity"/>
    <property type="evidence" value="ECO:0007669"/>
    <property type="project" value="TreeGrafter"/>
</dbReference>
<comment type="similarity">
    <text evidence="6">Belongs to the ABC-4 integral membrane protein family.</text>
</comment>
<feature type="transmembrane region" description="Helical" evidence="7">
    <location>
        <begin position="406"/>
        <end position="425"/>
    </location>
</feature>
<name>A0A2A9DQ96_9CORY</name>
<evidence type="ECO:0000313" key="11">
    <source>
        <dbReference type="Proteomes" id="UP000221653"/>
    </source>
</evidence>
<dbReference type="InterPro" id="IPR025857">
    <property type="entry name" value="MacB_PCD"/>
</dbReference>
<dbReference type="GO" id="GO:0005886">
    <property type="term" value="C:plasma membrane"/>
    <property type="evidence" value="ECO:0007669"/>
    <property type="project" value="UniProtKB-SubCell"/>
</dbReference>
<evidence type="ECO:0000256" key="3">
    <source>
        <dbReference type="ARBA" id="ARBA00022692"/>
    </source>
</evidence>
<dbReference type="Pfam" id="PF02687">
    <property type="entry name" value="FtsX"/>
    <property type="match status" value="2"/>
</dbReference>
<dbReference type="STRING" id="1724.GCA_001044175_01805"/>
<feature type="domain" description="MacB-like periplasmic core" evidence="9">
    <location>
        <begin position="24"/>
        <end position="226"/>
    </location>
</feature>
<feature type="transmembrane region" description="Helical" evidence="7">
    <location>
        <begin position="494"/>
        <end position="514"/>
    </location>
</feature>
<comment type="caution">
    <text evidence="10">The sequence shown here is derived from an EMBL/GenBank/DDBJ whole genome shotgun (WGS) entry which is preliminary data.</text>
</comment>
<sequence>MASKNSTMRKVSLRNIAAHKLRLALTVLAVVLGTAFISGAFIFTNTLSKSYESALATSFAGVDVVAKPAEGQAFISPADREAISGDKDVAAANIADCQTVVLGNDKQEAIQAGQVSLSIWYDPQDKVSQPDTIVEGNAPDGADQLVMNKRAADNAGVAVGDRLIVVDPQARHEMTVVGLFEPDFEGGQGTSVKVSESAYVERYTTDGATQSLFLRAASEGEDSDTALRDHLVENYAVDAVTGEVLIEDTSKQMAELLSFVNYFLIGFGLIALLVGTFLIANTFSMIVAQRTKEFALLRALGASRKQITRSVVFESFITGLIGSALGVLAGMGLVAGIKAWLASQNMALPGSGLGLTTASVVVPLVLGTIVTVVSAWLPARRAGEVQPVEAMRSQENSTATSLKGRTIVGVLVLAIGIAAATAGVLMEDSATGTRATLIGVGAVAVIIGFFLAGPAFSLPIVPTVGRVIGAPFGAVGRLAATNSQRNPRRTATTAFALTLGVALVTVIGMLGTTMKDTASEAIEDTMSADYVLTGPTTGGFPLPAETYERVADAEGVGTATRMWSAPITADSVDSTAMGGVMSLVLDNDPREIYQVDKISGELDLSKPGFIAEDSFAKERGWTVGEEYTVRGVTGQVSVPLLGTYSAGSQGRLYIAADTMREVTPNEAARLSTVAINAVEGADLEQLRTTLEQAVKDLLVVQVLSASDMAGVATQAIDQMLNILYGLLALAVIIAVLGILNTLTLNVIERRREIGMLRAVGMQRRQVRTMITLEAVQISLFGAVMGIVIGVGLGWAFLKVLAGEGLSQISIPWMEILWIMVGAAIVGVLAAIWPAHRAAKTPALDAIAED</sequence>
<gene>
    <name evidence="10" type="ORF">ATK06_1180</name>
</gene>
<reference evidence="10 11" key="1">
    <citation type="submission" date="2017-10" db="EMBL/GenBank/DDBJ databases">
        <title>Sequencing the genomes of 1000 actinobacteria strains.</title>
        <authorList>
            <person name="Klenk H.-P."/>
        </authorList>
    </citation>
    <scope>NUCLEOTIDE SEQUENCE [LARGE SCALE GENOMIC DNA]</scope>
    <source>
        <strain evidence="10 11">DSM 20688</strain>
    </source>
</reference>
<proteinExistence type="inferred from homology"/>
<organism evidence="10 11">
    <name type="scientific">Corynebacterium renale</name>
    <dbReference type="NCBI Taxonomy" id="1724"/>
    <lineage>
        <taxon>Bacteria</taxon>
        <taxon>Bacillati</taxon>
        <taxon>Actinomycetota</taxon>
        <taxon>Actinomycetes</taxon>
        <taxon>Mycobacteriales</taxon>
        <taxon>Corynebacteriaceae</taxon>
        <taxon>Corynebacterium</taxon>
    </lineage>
</organism>
<evidence type="ECO:0000256" key="6">
    <source>
        <dbReference type="ARBA" id="ARBA00038076"/>
    </source>
</evidence>
<evidence type="ECO:0000259" key="9">
    <source>
        <dbReference type="Pfam" id="PF12704"/>
    </source>
</evidence>
<feature type="transmembrane region" description="Helical" evidence="7">
    <location>
        <begin position="311"/>
        <end position="341"/>
    </location>
</feature>
<feature type="transmembrane region" description="Helical" evidence="7">
    <location>
        <begin position="815"/>
        <end position="834"/>
    </location>
</feature>
<evidence type="ECO:0000256" key="4">
    <source>
        <dbReference type="ARBA" id="ARBA00022989"/>
    </source>
</evidence>
<protein>
    <submittedName>
        <fullName evidence="10">Putative ABC transport system permease protein</fullName>
    </submittedName>
</protein>
<dbReference type="InterPro" id="IPR003838">
    <property type="entry name" value="ABC3_permease_C"/>
</dbReference>
<keyword evidence="4 7" id="KW-1133">Transmembrane helix</keyword>
<keyword evidence="3 7" id="KW-0812">Transmembrane</keyword>
<dbReference type="InterPro" id="IPR050250">
    <property type="entry name" value="Macrolide_Exporter_MacB"/>
</dbReference>
<feature type="transmembrane region" description="Helical" evidence="7">
    <location>
        <begin position="259"/>
        <end position="280"/>
    </location>
</feature>
<dbReference type="AlphaFoldDB" id="A0A2A9DQ96"/>
<keyword evidence="5 7" id="KW-0472">Membrane</keyword>
<feature type="domain" description="MacB-like periplasmic core" evidence="9">
    <location>
        <begin position="490"/>
        <end position="692"/>
    </location>
</feature>
<dbReference type="OrthoDB" id="9780560at2"/>
<comment type="subcellular location">
    <subcellularLocation>
        <location evidence="1">Cell membrane</location>
        <topology evidence="1">Multi-pass membrane protein</topology>
    </subcellularLocation>
</comment>
<feature type="transmembrane region" description="Helical" evidence="7">
    <location>
        <begin position="21"/>
        <end position="43"/>
    </location>
</feature>
<dbReference type="PANTHER" id="PTHR30572:SF4">
    <property type="entry name" value="ABC TRANSPORTER PERMEASE YTRF"/>
    <property type="match status" value="1"/>
</dbReference>
<feature type="transmembrane region" description="Helical" evidence="7">
    <location>
        <begin position="768"/>
        <end position="795"/>
    </location>
</feature>
<keyword evidence="11" id="KW-1185">Reference proteome</keyword>
<keyword evidence="2" id="KW-1003">Cell membrane</keyword>
<evidence type="ECO:0000256" key="5">
    <source>
        <dbReference type="ARBA" id="ARBA00023136"/>
    </source>
</evidence>
<evidence type="ECO:0000256" key="2">
    <source>
        <dbReference type="ARBA" id="ARBA00022475"/>
    </source>
</evidence>
<evidence type="ECO:0000256" key="1">
    <source>
        <dbReference type="ARBA" id="ARBA00004651"/>
    </source>
</evidence>
<feature type="domain" description="ABC3 transporter permease C-terminal" evidence="8">
    <location>
        <begin position="726"/>
        <end position="841"/>
    </location>
</feature>
<evidence type="ECO:0000256" key="7">
    <source>
        <dbReference type="SAM" id="Phobius"/>
    </source>
</evidence>
<dbReference type="EMBL" id="PDJF01000001">
    <property type="protein sequence ID" value="PFG28089.1"/>
    <property type="molecule type" value="Genomic_DNA"/>
</dbReference>
<evidence type="ECO:0000259" key="8">
    <source>
        <dbReference type="Pfam" id="PF02687"/>
    </source>
</evidence>
<evidence type="ECO:0000313" key="10">
    <source>
        <dbReference type="EMBL" id="PFG28089.1"/>
    </source>
</evidence>
<dbReference type="PANTHER" id="PTHR30572">
    <property type="entry name" value="MEMBRANE COMPONENT OF TRANSPORTER-RELATED"/>
    <property type="match status" value="1"/>
</dbReference>
<dbReference type="Pfam" id="PF12704">
    <property type="entry name" value="MacB_PCD"/>
    <property type="match status" value="2"/>
</dbReference>